<sequence>MSTVYSMTGFARVEGKVSEGLAFTLALKSVNHRFLDLNLRLPGGSDALEMKLRPLLKEKLRRGHIELTLSLARTASGRVSVDAEMIRAYAEAFRNAAADLDLATQPDLNTILRLPGVISQDARANEDSVEALEAAVLAQIDALIEALNTMRQREGDALRADLRGCLDRLAELVEQVAGMREGVQQAYFERIQQRMSKMLDGNVDESRLLQEAALLAERSSIDEELVRLRAHIQHFHELLDAGGEVGKKLDFLLQEFNREANTLLSKTSGVAGNGTRITELGLAIKSEIEKAREQVQNLE</sequence>
<evidence type="ECO:0000259" key="7">
    <source>
        <dbReference type="Pfam" id="PF08340"/>
    </source>
</evidence>
<dbReference type="InterPro" id="IPR013551">
    <property type="entry name" value="YicC-like_C"/>
</dbReference>
<keyword evidence="9" id="KW-1185">Reference proteome</keyword>
<proteinExistence type="inferred from homology"/>
<evidence type="ECO:0000256" key="2">
    <source>
        <dbReference type="ARBA" id="ARBA00022722"/>
    </source>
</evidence>
<protein>
    <recommendedName>
        <fullName evidence="10">YicC family protein</fullName>
    </recommendedName>
</protein>
<evidence type="ECO:0000256" key="5">
    <source>
        <dbReference type="ARBA" id="ARBA00035648"/>
    </source>
</evidence>
<dbReference type="KEGG" id="aca:ACP_0617"/>
<evidence type="ECO:0000256" key="1">
    <source>
        <dbReference type="ARBA" id="ARBA00001968"/>
    </source>
</evidence>
<dbReference type="InterPro" id="IPR005229">
    <property type="entry name" value="YicC/YloC-like"/>
</dbReference>
<dbReference type="PANTHER" id="PTHR30636">
    <property type="entry name" value="UPF0701 PROTEIN YICC"/>
    <property type="match status" value="1"/>
</dbReference>
<dbReference type="OrthoDB" id="9771229at2"/>
<dbReference type="Proteomes" id="UP000002207">
    <property type="component" value="Chromosome"/>
</dbReference>
<dbReference type="RefSeq" id="WP_015895802.1">
    <property type="nucleotide sequence ID" value="NC_012483.1"/>
</dbReference>
<evidence type="ECO:0000313" key="9">
    <source>
        <dbReference type="Proteomes" id="UP000002207"/>
    </source>
</evidence>
<dbReference type="HOGENOM" id="CLU_076609_1_0_0"/>
<accession>C1F1L6</accession>
<dbReference type="AlphaFoldDB" id="C1F1L6"/>
<reference evidence="8 9" key="1">
    <citation type="journal article" date="2009" name="Appl. Environ. Microbiol.">
        <title>Three genomes from the phylum Acidobacteria provide insight into the lifestyles of these microorganisms in soils.</title>
        <authorList>
            <person name="Ward N.L."/>
            <person name="Challacombe J.F."/>
            <person name="Janssen P.H."/>
            <person name="Henrissat B."/>
            <person name="Coutinho P.M."/>
            <person name="Wu M."/>
            <person name="Xie G."/>
            <person name="Haft D.H."/>
            <person name="Sait M."/>
            <person name="Badger J."/>
            <person name="Barabote R.D."/>
            <person name="Bradley B."/>
            <person name="Brettin T.S."/>
            <person name="Brinkac L.M."/>
            <person name="Bruce D."/>
            <person name="Creasy T."/>
            <person name="Daugherty S.C."/>
            <person name="Davidsen T.M."/>
            <person name="DeBoy R.T."/>
            <person name="Detter J.C."/>
            <person name="Dodson R.J."/>
            <person name="Durkin A.S."/>
            <person name="Ganapathy A."/>
            <person name="Gwinn-Giglio M."/>
            <person name="Han C.S."/>
            <person name="Khouri H."/>
            <person name="Kiss H."/>
            <person name="Kothari S.P."/>
            <person name="Madupu R."/>
            <person name="Nelson K.E."/>
            <person name="Nelson W.C."/>
            <person name="Paulsen I."/>
            <person name="Penn K."/>
            <person name="Ren Q."/>
            <person name="Rosovitz M.J."/>
            <person name="Selengut J.D."/>
            <person name="Shrivastava S."/>
            <person name="Sullivan S.A."/>
            <person name="Tapia R."/>
            <person name="Thompson L.S."/>
            <person name="Watkins K.L."/>
            <person name="Yang Q."/>
            <person name="Yu C."/>
            <person name="Zafar N."/>
            <person name="Zhou L."/>
            <person name="Kuske C.R."/>
        </authorList>
    </citation>
    <scope>NUCLEOTIDE SEQUENCE [LARGE SCALE GENOMIC DNA]</scope>
    <source>
        <strain evidence="9">ATCC 51196 / DSM 11244 / BCRC 80197 / JCM 7670 / NBRC 15755 / NCIMB 13165 / 161</strain>
    </source>
</reference>
<feature type="domain" description="Endoribonuclease YicC-like N-terminal" evidence="6">
    <location>
        <begin position="4"/>
        <end position="159"/>
    </location>
</feature>
<evidence type="ECO:0000313" key="8">
    <source>
        <dbReference type="EMBL" id="ACO33285.1"/>
    </source>
</evidence>
<keyword evidence="4" id="KW-0378">Hydrolase</keyword>
<dbReference type="STRING" id="240015.ACP_0617"/>
<keyword evidence="3" id="KW-0255">Endonuclease</keyword>
<gene>
    <name evidence="8" type="ordered locus">ACP_0617</name>
</gene>
<comment type="cofactor">
    <cofactor evidence="1">
        <name>a divalent metal cation</name>
        <dbReference type="ChEBI" id="CHEBI:60240"/>
    </cofactor>
</comment>
<evidence type="ECO:0008006" key="10">
    <source>
        <dbReference type="Google" id="ProtNLM"/>
    </source>
</evidence>
<dbReference type="GO" id="GO:0016787">
    <property type="term" value="F:hydrolase activity"/>
    <property type="evidence" value="ECO:0007669"/>
    <property type="project" value="UniProtKB-KW"/>
</dbReference>
<evidence type="ECO:0000259" key="6">
    <source>
        <dbReference type="Pfam" id="PF03755"/>
    </source>
</evidence>
<organism evidence="8 9">
    <name type="scientific">Acidobacterium capsulatum (strain ATCC 51196 / DSM 11244 / BCRC 80197 / JCM 7670 / NBRC 15755 / NCIMB 13165 / 161)</name>
    <dbReference type="NCBI Taxonomy" id="240015"/>
    <lineage>
        <taxon>Bacteria</taxon>
        <taxon>Pseudomonadati</taxon>
        <taxon>Acidobacteriota</taxon>
        <taxon>Terriglobia</taxon>
        <taxon>Terriglobales</taxon>
        <taxon>Acidobacteriaceae</taxon>
        <taxon>Acidobacterium</taxon>
    </lineage>
</organism>
<name>C1F1L6_ACIC5</name>
<keyword evidence="2" id="KW-0540">Nuclease</keyword>
<comment type="similarity">
    <text evidence="5">Belongs to the YicC/YloC family.</text>
</comment>
<dbReference type="eggNOG" id="COG1561">
    <property type="taxonomic scope" value="Bacteria"/>
</dbReference>
<dbReference type="InterPro" id="IPR013527">
    <property type="entry name" value="YicC-like_N"/>
</dbReference>
<dbReference type="InParanoid" id="C1F1L6"/>
<dbReference type="FunCoup" id="C1F1L6">
    <property type="interactions" value="229"/>
</dbReference>
<feature type="domain" description="Endoribonuclease YicC-like C-terminal" evidence="7">
    <location>
        <begin position="180"/>
        <end position="299"/>
    </location>
</feature>
<evidence type="ECO:0000256" key="3">
    <source>
        <dbReference type="ARBA" id="ARBA00022759"/>
    </source>
</evidence>
<dbReference type="GO" id="GO:0004521">
    <property type="term" value="F:RNA endonuclease activity"/>
    <property type="evidence" value="ECO:0007669"/>
    <property type="project" value="InterPro"/>
</dbReference>
<dbReference type="Pfam" id="PF08340">
    <property type="entry name" value="YicC-like_C"/>
    <property type="match status" value="1"/>
</dbReference>
<dbReference type="NCBIfam" id="TIGR00255">
    <property type="entry name" value="YicC/YloC family endoribonuclease"/>
    <property type="match status" value="1"/>
</dbReference>
<dbReference type="PANTHER" id="PTHR30636:SF3">
    <property type="entry name" value="UPF0701 PROTEIN YICC"/>
    <property type="match status" value="1"/>
</dbReference>
<dbReference type="EMBL" id="CP001472">
    <property type="protein sequence ID" value="ACO33285.1"/>
    <property type="molecule type" value="Genomic_DNA"/>
</dbReference>
<dbReference type="Pfam" id="PF03755">
    <property type="entry name" value="YicC-like_N"/>
    <property type="match status" value="1"/>
</dbReference>
<evidence type="ECO:0000256" key="4">
    <source>
        <dbReference type="ARBA" id="ARBA00022801"/>
    </source>
</evidence>